<feature type="transmembrane region" description="Helical" evidence="1">
    <location>
        <begin position="14"/>
        <end position="34"/>
    </location>
</feature>
<keyword evidence="1" id="KW-0812">Transmembrane</keyword>
<keyword evidence="1" id="KW-1133">Transmembrane helix</keyword>
<dbReference type="Proteomes" id="UP001207930">
    <property type="component" value="Unassembled WGS sequence"/>
</dbReference>
<keyword evidence="3" id="KW-1185">Reference proteome</keyword>
<reference evidence="2 3" key="1">
    <citation type="submission" date="2022-10" db="EMBL/GenBank/DDBJ databases">
        <title>Luteolibacter flavescens strain MCCC 1K03193, whole genome shotgun sequencing project.</title>
        <authorList>
            <person name="Zhao G."/>
            <person name="Shen L."/>
        </authorList>
    </citation>
    <scope>NUCLEOTIDE SEQUENCE [LARGE SCALE GENOMIC DNA]</scope>
    <source>
        <strain evidence="2 3">MCCC 1K03193</strain>
    </source>
</reference>
<dbReference type="EMBL" id="JAPDDS010000005">
    <property type="protein sequence ID" value="MCW1885260.1"/>
    <property type="molecule type" value="Genomic_DNA"/>
</dbReference>
<keyword evidence="1" id="KW-0472">Membrane</keyword>
<accession>A0ABT3FNW9</accession>
<comment type="caution">
    <text evidence="2">The sequence shown here is derived from an EMBL/GenBank/DDBJ whole genome shotgun (WGS) entry which is preliminary data.</text>
</comment>
<proteinExistence type="predicted"/>
<evidence type="ECO:0000313" key="3">
    <source>
        <dbReference type="Proteomes" id="UP001207930"/>
    </source>
</evidence>
<sequence length="380" mass="41492">MPDARRVPRVNRNFWWVLGTVPVVAVLAAFGLRIHGVQRDVGRWQEYQRASAAAGEDLGIANWLPAPVAESDDLMKHPWMVGFLSSETSPEAKVVASMQPEAVPGLEYYEVPAYATSWFDGKVAEIDRVLDLGGKEWEHLRGIHDAIARSGCTVPIDLERPMESAGGSWTRLSAVSKALALQADAAIASGKEDAAVATIESILRLGGHFAGKNSLISTIIGAGAEAQALGLIELGLARHAFSENGRKRLLAALPTRDLPRQMATVMRVERGIFLKEIAPLAKLQPAGSVKSLRGFFYPPERVVAANSLFYCETLDAVLTPPLSRETWDRFEDVVRAQEAKYDPDGYVIAGGVFRLFGGVGKSLMFQEAEEMDLIRRRLAE</sequence>
<name>A0ABT3FNW9_9BACT</name>
<organism evidence="2 3">
    <name type="scientific">Luteolibacter flavescens</name>
    <dbReference type="NCBI Taxonomy" id="1859460"/>
    <lineage>
        <taxon>Bacteria</taxon>
        <taxon>Pseudomonadati</taxon>
        <taxon>Verrucomicrobiota</taxon>
        <taxon>Verrucomicrobiia</taxon>
        <taxon>Verrucomicrobiales</taxon>
        <taxon>Verrucomicrobiaceae</taxon>
        <taxon>Luteolibacter</taxon>
    </lineage>
</organism>
<evidence type="ECO:0000313" key="2">
    <source>
        <dbReference type="EMBL" id="MCW1885260.1"/>
    </source>
</evidence>
<evidence type="ECO:0000256" key="1">
    <source>
        <dbReference type="SAM" id="Phobius"/>
    </source>
</evidence>
<protein>
    <submittedName>
        <fullName evidence="2">Uncharacterized protein</fullName>
    </submittedName>
</protein>
<gene>
    <name evidence="2" type="ORF">OKA04_11015</name>
</gene>
<dbReference type="RefSeq" id="WP_264501217.1">
    <property type="nucleotide sequence ID" value="NZ_JAPDDS010000005.1"/>
</dbReference>